<name>A0A2U1AGR2_9BACT</name>
<reference evidence="3 4" key="1">
    <citation type="submission" date="2018-04" db="EMBL/GenBank/DDBJ databases">
        <title>Genomic Encyclopedia of Type Strains, Phase IV (KMG-IV): sequencing the most valuable type-strain genomes for metagenomic binning, comparative biology and taxonomic classification.</title>
        <authorList>
            <person name="Goeker M."/>
        </authorList>
    </citation>
    <scope>NUCLEOTIDE SEQUENCE [LARGE SCALE GENOMIC DNA]</scope>
    <source>
        <strain evidence="3 4">DSM 14823</strain>
    </source>
</reference>
<keyword evidence="3" id="KW-0378">Hydrolase</keyword>
<dbReference type="EMBL" id="QEKH01000041">
    <property type="protein sequence ID" value="PVY35586.1"/>
    <property type="molecule type" value="Genomic_DNA"/>
</dbReference>
<comment type="caution">
    <text evidence="3">The sequence shown here is derived from an EMBL/GenBank/DDBJ whole genome shotgun (WGS) entry which is preliminary data.</text>
</comment>
<feature type="domain" description="Asl1-like glycosyl hydrolase catalytic" evidence="2">
    <location>
        <begin position="98"/>
        <end position="250"/>
    </location>
</feature>
<evidence type="ECO:0000259" key="2">
    <source>
        <dbReference type="Pfam" id="PF11790"/>
    </source>
</evidence>
<dbReference type="Proteomes" id="UP000245959">
    <property type="component" value="Unassembled WGS sequence"/>
</dbReference>
<dbReference type="GeneID" id="78296972"/>
<dbReference type="SUPFAM" id="SSF51445">
    <property type="entry name" value="(Trans)glycosidases"/>
    <property type="match status" value="1"/>
</dbReference>
<proteinExistence type="predicted"/>
<keyword evidence="4" id="KW-1185">Reference proteome</keyword>
<dbReference type="GO" id="GO:0004553">
    <property type="term" value="F:hydrolase activity, hydrolyzing O-glycosyl compounds"/>
    <property type="evidence" value="ECO:0007669"/>
    <property type="project" value="TreeGrafter"/>
</dbReference>
<dbReference type="PANTHER" id="PTHR12631">
    <property type="entry name" value="ALPHA-L-IDURONIDASE"/>
    <property type="match status" value="1"/>
</dbReference>
<feature type="signal peptide" evidence="1">
    <location>
        <begin position="1"/>
        <end position="23"/>
    </location>
</feature>
<evidence type="ECO:0000256" key="1">
    <source>
        <dbReference type="SAM" id="SignalP"/>
    </source>
</evidence>
<dbReference type="AlphaFoldDB" id="A0A2U1AGR2"/>
<dbReference type="InterPro" id="IPR024655">
    <property type="entry name" value="Asl1_glyco_hydro_catalytic"/>
</dbReference>
<dbReference type="InterPro" id="IPR051923">
    <property type="entry name" value="Glycosyl_Hydrolase_39"/>
</dbReference>
<sequence>MTILRTLFLAAAASAVLSSGAAASPWGIAAHPMKSYEWDHIDKEVSMMREAGITMLRTDLQFSRVARAKGSYDFSACDALLAKLDGTGISLLPILSGYDWEIQSCRPDAVPLYKHPGEWRNFVRAAAEHYKGRIKVWEIWNEPDGGFWKPQPNAEQYAQLLKIAHEELKKADPANQVMVGGLCGWEASYLADLYAAGAGKYFDLVAVHPYGKGPDSSPFQARSMAKFRRVMARHGDSAKPVWITECGGPSHRSNLISQQPDALIRAIRFAAEQIGRKLPAGELTVGAPVSQEFPDRDFETPRSWLPGVRIAPVTPQQLAAADPARLPVMIATEHITLEEPFLKPMQSYLRRGGILLAFGEVPLYNLRYRNDKGNWALRGAASELHPGFRIGFQAWWTKPGLPKQTTRVKTLEAGKAAGIIDLKNIYVTRFLTPDNLKKGDTYTPLVDALDGNGNSIGQGLALYTFGDWKGAVLGCTMQFAGGITEQEQADLLQTLYLSYLANGVEKLFYYNFHNDGTSPAEREHNFGLVRWDYTPKPAYRAYRAMTAALGRAPKFASRLPGLPPEVQALIFERAEGGRVLALWTTKPEVSPAVNCGGKSLRPTGQVQYIPLP</sequence>
<protein>
    <submittedName>
        <fullName evidence="3">Glycosyl hydrolase family 39</fullName>
    </submittedName>
</protein>
<evidence type="ECO:0000313" key="3">
    <source>
        <dbReference type="EMBL" id="PVY35586.1"/>
    </source>
</evidence>
<dbReference type="Pfam" id="PF11790">
    <property type="entry name" value="Glyco_hydro_cc"/>
    <property type="match status" value="1"/>
</dbReference>
<feature type="chain" id="PRO_5015439515" evidence="1">
    <location>
        <begin position="24"/>
        <end position="612"/>
    </location>
</feature>
<organism evidence="3 4">
    <name type="scientific">Victivallis vadensis</name>
    <dbReference type="NCBI Taxonomy" id="172901"/>
    <lineage>
        <taxon>Bacteria</taxon>
        <taxon>Pseudomonadati</taxon>
        <taxon>Lentisphaerota</taxon>
        <taxon>Lentisphaeria</taxon>
        <taxon>Victivallales</taxon>
        <taxon>Victivallaceae</taxon>
        <taxon>Victivallis</taxon>
    </lineage>
</organism>
<accession>A0A2U1AGR2</accession>
<evidence type="ECO:0000313" key="4">
    <source>
        <dbReference type="Proteomes" id="UP000245959"/>
    </source>
</evidence>
<dbReference type="PANTHER" id="PTHR12631:SF10">
    <property type="entry name" value="BETA-XYLOSIDASE-LIKE PROTEIN-RELATED"/>
    <property type="match status" value="1"/>
</dbReference>
<dbReference type="InterPro" id="IPR017853">
    <property type="entry name" value="GH"/>
</dbReference>
<keyword evidence="1" id="KW-0732">Signal</keyword>
<gene>
    <name evidence="3" type="ORF">C8D82_14121</name>
</gene>
<dbReference type="Gene3D" id="3.20.20.80">
    <property type="entry name" value="Glycosidases"/>
    <property type="match status" value="2"/>
</dbReference>
<dbReference type="RefSeq" id="WP_165833184.1">
    <property type="nucleotide sequence ID" value="NZ_DBFOHU010000115.1"/>
</dbReference>